<reference evidence="8" key="1">
    <citation type="submission" date="2019-01" db="EMBL/GenBank/DDBJ databases">
        <title>Genomic analysis of Salicibibacter sp. NKC3-5.</title>
        <authorList>
            <person name="Oh Y.J."/>
        </authorList>
    </citation>
    <scope>NUCLEOTIDE SEQUENCE [LARGE SCALE GENOMIC DNA]</scope>
    <source>
        <strain evidence="8">NKC3-5</strain>
    </source>
</reference>
<feature type="domain" description="Histidine kinase/HSP90-like ATPase" evidence="6">
    <location>
        <begin position="12"/>
        <end position="139"/>
    </location>
</feature>
<dbReference type="OrthoDB" id="9798941at2"/>
<dbReference type="PANTHER" id="PTHR35526:SF9">
    <property type="entry name" value="SERINE-PROTEIN KINASE RSBW"/>
    <property type="match status" value="1"/>
</dbReference>
<accession>A0A514LKT7</accession>
<dbReference type="InterPro" id="IPR003594">
    <property type="entry name" value="HATPase_dom"/>
</dbReference>
<name>A0A514LKT7_9BACI</name>
<keyword evidence="8" id="KW-1185">Reference proteome</keyword>
<keyword evidence="4" id="KW-0418">Kinase</keyword>
<dbReference type="GO" id="GO:0004674">
    <property type="term" value="F:protein serine/threonine kinase activity"/>
    <property type="evidence" value="ECO:0007669"/>
    <property type="project" value="UniProtKB-KW"/>
</dbReference>
<dbReference type="GO" id="GO:0005524">
    <property type="term" value="F:ATP binding"/>
    <property type="evidence" value="ECO:0007669"/>
    <property type="project" value="UniProtKB-KW"/>
</dbReference>
<evidence type="ECO:0000256" key="2">
    <source>
        <dbReference type="ARBA" id="ARBA00022679"/>
    </source>
</evidence>
<keyword evidence="1" id="KW-0723">Serine/threonine-protein kinase</keyword>
<evidence type="ECO:0000256" key="5">
    <source>
        <dbReference type="ARBA" id="ARBA00022840"/>
    </source>
</evidence>
<keyword evidence="2 7" id="KW-0808">Transferase</keyword>
<evidence type="ECO:0000259" key="6">
    <source>
        <dbReference type="Pfam" id="PF13581"/>
    </source>
</evidence>
<dbReference type="AlphaFoldDB" id="A0A514LKT7"/>
<keyword evidence="5" id="KW-0067">ATP-binding</keyword>
<dbReference type="Proteomes" id="UP000319756">
    <property type="component" value="Chromosome"/>
</dbReference>
<dbReference type="NCBIfam" id="TIGR01924">
    <property type="entry name" value="rsbW_low_gc"/>
    <property type="match status" value="1"/>
</dbReference>
<dbReference type="InterPro" id="IPR050267">
    <property type="entry name" value="Anti-sigma-factor_SerPK"/>
</dbReference>
<keyword evidence="3" id="KW-0547">Nucleotide-binding</keyword>
<dbReference type="EMBL" id="CP035485">
    <property type="protein sequence ID" value="QDI92476.1"/>
    <property type="molecule type" value="Genomic_DNA"/>
</dbReference>
<dbReference type="PANTHER" id="PTHR35526">
    <property type="entry name" value="ANTI-SIGMA-F FACTOR RSBW-RELATED"/>
    <property type="match status" value="1"/>
</dbReference>
<dbReference type="Gene3D" id="3.30.565.10">
    <property type="entry name" value="Histidine kinase-like ATPase, C-terminal domain"/>
    <property type="match status" value="1"/>
</dbReference>
<evidence type="ECO:0000256" key="3">
    <source>
        <dbReference type="ARBA" id="ARBA00022741"/>
    </source>
</evidence>
<proteinExistence type="predicted"/>
<evidence type="ECO:0000256" key="1">
    <source>
        <dbReference type="ARBA" id="ARBA00022527"/>
    </source>
</evidence>
<dbReference type="EC" id="2.7.11.1" evidence="7"/>
<organism evidence="7 8">
    <name type="scientific">Salicibibacter halophilus</name>
    <dbReference type="NCBI Taxonomy" id="2502791"/>
    <lineage>
        <taxon>Bacteria</taxon>
        <taxon>Bacillati</taxon>
        <taxon>Bacillota</taxon>
        <taxon>Bacilli</taxon>
        <taxon>Bacillales</taxon>
        <taxon>Bacillaceae</taxon>
        <taxon>Salicibibacter</taxon>
    </lineage>
</organism>
<dbReference type="InterPro" id="IPR010193">
    <property type="entry name" value="RsbW"/>
</dbReference>
<dbReference type="InterPro" id="IPR036890">
    <property type="entry name" value="HATPase_C_sf"/>
</dbReference>
<evidence type="ECO:0000313" key="7">
    <source>
        <dbReference type="EMBL" id="QDI92476.1"/>
    </source>
</evidence>
<dbReference type="KEGG" id="sale:EPH95_15785"/>
<protein>
    <submittedName>
        <fullName evidence="7">Anti-sigma B factor RsbW</fullName>
        <ecNumber evidence="7">2.7.11.1</ecNumber>
    </submittedName>
</protein>
<dbReference type="Pfam" id="PF13581">
    <property type="entry name" value="HATPase_c_2"/>
    <property type="match status" value="1"/>
</dbReference>
<sequence>MTLYEETIEMKVPAKPEYVGIIRLTASGVANRVGYAYDEIEDIKVALAEACTNVVDHAYENEGLISLRFHVHDEFVEFKISDDGRNVDVEELKRYRGPIKPDEPIQKLNEGGLGLFLIETLMDDVQIKRDKGVAIVMKKYFQKDGVAHGTNGIETETINKNR</sequence>
<evidence type="ECO:0000256" key="4">
    <source>
        <dbReference type="ARBA" id="ARBA00022777"/>
    </source>
</evidence>
<evidence type="ECO:0000313" key="8">
    <source>
        <dbReference type="Proteomes" id="UP000319756"/>
    </source>
</evidence>
<dbReference type="SUPFAM" id="SSF55874">
    <property type="entry name" value="ATPase domain of HSP90 chaperone/DNA topoisomerase II/histidine kinase"/>
    <property type="match status" value="1"/>
</dbReference>
<dbReference type="NCBIfam" id="NF003144">
    <property type="entry name" value="PRK04069.1"/>
    <property type="match status" value="1"/>
</dbReference>
<dbReference type="CDD" id="cd16936">
    <property type="entry name" value="HATPase_RsbW-like"/>
    <property type="match status" value="1"/>
</dbReference>
<gene>
    <name evidence="7" type="primary">rsbW</name>
    <name evidence="7" type="ORF">EPH95_15785</name>
</gene>
<dbReference type="GO" id="GO:0016989">
    <property type="term" value="F:sigma factor antagonist activity"/>
    <property type="evidence" value="ECO:0007669"/>
    <property type="project" value="InterPro"/>
</dbReference>
<dbReference type="RefSeq" id="WP_142090981.1">
    <property type="nucleotide sequence ID" value="NZ_CP035485.1"/>
</dbReference>